<reference evidence="1 2" key="1">
    <citation type="submission" date="2019-07" db="EMBL/GenBank/DDBJ databases">
        <title>Whole genome shotgun sequence of Pseudonocardia sulfidoxydans NBRC 16205.</title>
        <authorList>
            <person name="Hosoyama A."/>
            <person name="Uohara A."/>
            <person name="Ohji S."/>
            <person name="Ichikawa N."/>
        </authorList>
    </citation>
    <scope>NUCLEOTIDE SEQUENCE [LARGE SCALE GENOMIC DNA]</scope>
    <source>
        <strain evidence="1 2">NBRC 16205</strain>
    </source>
</reference>
<organism evidence="1 2">
    <name type="scientific">Pseudonocardia sulfidoxydans NBRC 16205</name>
    <dbReference type="NCBI Taxonomy" id="1223511"/>
    <lineage>
        <taxon>Bacteria</taxon>
        <taxon>Bacillati</taxon>
        <taxon>Actinomycetota</taxon>
        <taxon>Actinomycetes</taxon>
        <taxon>Pseudonocardiales</taxon>
        <taxon>Pseudonocardiaceae</taxon>
        <taxon>Pseudonocardia</taxon>
    </lineage>
</organism>
<name>A0A511DF98_9PSEU</name>
<comment type="caution">
    <text evidence="1">The sequence shown here is derived from an EMBL/GenBank/DDBJ whole genome shotgun (WGS) entry which is preliminary data.</text>
</comment>
<proteinExistence type="predicted"/>
<dbReference type="Proteomes" id="UP000321685">
    <property type="component" value="Unassembled WGS sequence"/>
</dbReference>
<protein>
    <submittedName>
        <fullName evidence="1">Uncharacterized protein</fullName>
    </submittedName>
</protein>
<dbReference type="EMBL" id="BJVJ01000019">
    <property type="protein sequence ID" value="GEL23465.1"/>
    <property type="molecule type" value="Genomic_DNA"/>
</dbReference>
<gene>
    <name evidence="1" type="ORF">PSU4_24190</name>
</gene>
<accession>A0A511DF98</accession>
<evidence type="ECO:0000313" key="2">
    <source>
        <dbReference type="Proteomes" id="UP000321685"/>
    </source>
</evidence>
<sequence>MLTPGPMEDAIPMAHFHPAAWWEPDAGTTLCDDLGLHPPAGLCEPRRPRAVS</sequence>
<dbReference type="AlphaFoldDB" id="A0A511DF98"/>
<keyword evidence="2" id="KW-1185">Reference proteome</keyword>
<evidence type="ECO:0000313" key="1">
    <source>
        <dbReference type="EMBL" id="GEL23465.1"/>
    </source>
</evidence>